<proteinExistence type="predicted"/>
<sequence>MLLLPPPLLFLLPEPQQQTANKHKHRIWVSGGCSGNGRRIVPDWNVVFHVQRFFISSAIVCLVNGLRGERAFKAQENV</sequence>
<name>A0A0S4JHL0_BODSA</name>
<keyword evidence="2" id="KW-1185">Reference proteome</keyword>
<accession>A0A0S4JHL0</accession>
<dbReference type="EMBL" id="CYKH01001773">
    <property type="protein sequence ID" value="CUG89840.1"/>
    <property type="molecule type" value="Genomic_DNA"/>
</dbReference>
<gene>
    <name evidence="1" type="ORF">BSAL_23675</name>
</gene>
<dbReference type="AlphaFoldDB" id="A0A0S4JHL0"/>
<organism evidence="1 2">
    <name type="scientific">Bodo saltans</name>
    <name type="common">Flagellated protozoan</name>
    <dbReference type="NCBI Taxonomy" id="75058"/>
    <lineage>
        <taxon>Eukaryota</taxon>
        <taxon>Discoba</taxon>
        <taxon>Euglenozoa</taxon>
        <taxon>Kinetoplastea</taxon>
        <taxon>Metakinetoplastina</taxon>
        <taxon>Eubodonida</taxon>
        <taxon>Bodonidae</taxon>
        <taxon>Bodo</taxon>
    </lineage>
</organism>
<dbReference type="VEuPathDB" id="TriTrypDB:BSAL_23675"/>
<dbReference type="Proteomes" id="UP000051952">
    <property type="component" value="Unassembled WGS sequence"/>
</dbReference>
<evidence type="ECO:0000313" key="2">
    <source>
        <dbReference type="Proteomes" id="UP000051952"/>
    </source>
</evidence>
<reference evidence="2" key="1">
    <citation type="submission" date="2015-09" db="EMBL/GenBank/DDBJ databases">
        <authorList>
            <consortium name="Pathogen Informatics"/>
        </authorList>
    </citation>
    <scope>NUCLEOTIDE SEQUENCE [LARGE SCALE GENOMIC DNA]</scope>
    <source>
        <strain evidence="2">Lake Konstanz</strain>
    </source>
</reference>
<evidence type="ECO:0000313" key="1">
    <source>
        <dbReference type="EMBL" id="CUG89840.1"/>
    </source>
</evidence>
<protein>
    <submittedName>
        <fullName evidence="1">Uncharacterized protein</fullName>
    </submittedName>
</protein>